<dbReference type="PANTHER" id="PTHR43649:SF33">
    <property type="entry name" value="POLYGALACTURONAN_RHAMNOGALACTURONAN-BINDING PROTEIN YTCQ"/>
    <property type="match status" value="1"/>
</dbReference>
<keyword evidence="9" id="KW-1185">Reference proteome</keyword>
<feature type="signal peptide" evidence="7">
    <location>
        <begin position="1"/>
        <end position="23"/>
    </location>
</feature>
<dbReference type="Gene3D" id="3.40.190.10">
    <property type="entry name" value="Periplasmic binding protein-like II"/>
    <property type="match status" value="2"/>
</dbReference>
<accession>A0A2K4ZND6</accession>
<feature type="region of interest" description="Disordered" evidence="6">
    <location>
        <begin position="29"/>
        <end position="69"/>
    </location>
</feature>
<dbReference type="SUPFAM" id="SSF53850">
    <property type="entry name" value="Periplasmic binding protein-like II"/>
    <property type="match status" value="1"/>
</dbReference>
<evidence type="ECO:0000256" key="7">
    <source>
        <dbReference type="SAM" id="SignalP"/>
    </source>
</evidence>
<dbReference type="Proteomes" id="UP000236311">
    <property type="component" value="Unassembled WGS sequence"/>
</dbReference>
<dbReference type="EMBL" id="OFSM01000035">
    <property type="protein sequence ID" value="SOY31950.1"/>
    <property type="molecule type" value="Genomic_DNA"/>
</dbReference>
<feature type="chain" id="PRO_5038578679" description="Lipoprotein LipO" evidence="7">
    <location>
        <begin position="24"/>
        <end position="560"/>
    </location>
</feature>
<keyword evidence="2 7" id="KW-0732">Signal</keyword>
<organism evidence="8 9">
    <name type="scientific">Acetatifactor muris</name>
    <dbReference type="NCBI Taxonomy" id="879566"/>
    <lineage>
        <taxon>Bacteria</taxon>
        <taxon>Bacillati</taxon>
        <taxon>Bacillota</taxon>
        <taxon>Clostridia</taxon>
        <taxon>Lachnospirales</taxon>
        <taxon>Lachnospiraceae</taxon>
        <taxon>Acetatifactor</taxon>
    </lineage>
</organism>
<name>A0A2K4ZND6_9FIRM</name>
<dbReference type="OrthoDB" id="2491264at2"/>
<sequence>MRKRTKKLLSLLSVTALCVGMLAGCGEGNASQDSVASGSSQESTVQETGSSSDASGSSEEAPSAPEEFTYPMEHVKLTINFGDKKEWGSITAEEAFSDPDKYLMGAIGVISQASGAYVESNGVTWSSDSEEFMYMLISHDLPDILVNGFNKTYKGGPAAAIDEGYIIDLNEHTEWMPNYLAYLEENPDVKSQVTTDDGRIWGFASIEDTSYTMKDRGIILRKDILDELEMEVPTTVDEFEAVLRAVKAKYPNMTPLSSEMRWLHQQYMFSCISNAYQCSYPFYCVDGQNVKFAMYEDSYKEFLQRLNQWWNDGLIDPDFPSINKGGVRGKLATGDAFAGIQGADNSATSAKSCEIEGAEFLAIPALKMSESDPIYNFCLTDMKMLNNFTFSVSADCENVEAAMRYLDFCYTEEGQTLYSFGVEGLSYTRDAQGNIQLLPEEERWKDEKGDGLAKRTMWAGEAIGGMMYMDDVQKEFVDVYLEFDAYAGVNVPMNDEESGIYGSYYTDLDTYCQEKLVGLIMGTESFDNWETIKATCKDTYHADEVLAVIQSSYTRNMNQN</sequence>
<reference evidence="8 9" key="1">
    <citation type="submission" date="2018-01" db="EMBL/GenBank/DDBJ databases">
        <authorList>
            <person name="Gaut B.S."/>
            <person name="Morton B.R."/>
            <person name="Clegg M.T."/>
            <person name="Duvall M.R."/>
        </authorList>
    </citation>
    <scope>NUCLEOTIDE SEQUENCE [LARGE SCALE GENOMIC DNA]</scope>
    <source>
        <strain evidence="8">GP69</strain>
    </source>
</reference>
<evidence type="ECO:0008006" key="10">
    <source>
        <dbReference type="Google" id="ProtNLM"/>
    </source>
</evidence>
<dbReference type="Pfam" id="PF01547">
    <property type="entry name" value="SBP_bac_1"/>
    <property type="match status" value="1"/>
</dbReference>
<evidence type="ECO:0000256" key="5">
    <source>
        <dbReference type="ARBA" id="ARBA00023288"/>
    </source>
</evidence>
<gene>
    <name evidence="8" type="ORF">AMURIS_04702</name>
</gene>
<dbReference type="InterPro" id="IPR050490">
    <property type="entry name" value="Bact_solute-bd_prot1"/>
</dbReference>
<dbReference type="PROSITE" id="PS51257">
    <property type="entry name" value="PROKAR_LIPOPROTEIN"/>
    <property type="match status" value="1"/>
</dbReference>
<evidence type="ECO:0000256" key="4">
    <source>
        <dbReference type="ARBA" id="ARBA00023139"/>
    </source>
</evidence>
<dbReference type="InterPro" id="IPR006059">
    <property type="entry name" value="SBP"/>
</dbReference>
<dbReference type="AlphaFoldDB" id="A0A2K4ZND6"/>
<proteinExistence type="predicted"/>
<evidence type="ECO:0000256" key="1">
    <source>
        <dbReference type="ARBA" id="ARBA00022475"/>
    </source>
</evidence>
<evidence type="ECO:0000313" key="9">
    <source>
        <dbReference type="Proteomes" id="UP000236311"/>
    </source>
</evidence>
<dbReference type="PANTHER" id="PTHR43649">
    <property type="entry name" value="ARABINOSE-BINDING PROTEIN-RELATED"/>
    <property type="match status" value="1"/>
</dbReference>
<evidence type="ECO:0000256" key="3">
    <source>
        <dbReference type="ARBA" id="ARBA00023136"/>
    </source>
</evidence>
<protein>
    <recommendedName>
        <fullName evidence="10">Lipoprotein LipO</fullName>
    </recommendedName>
</protein>
<keyword evidence="3" id="KW-0472">Membrane</keyword>
<feature type="compositionally biased region" description="Polar residues" evidence="6">
    <location>
        <begin position="29"/>
        <end position="48"/>
    </location>
</feature>
<evidence type="ECO:0000256" key="2">
    <source>
        <dbReference type="ARBA" id="ARBA00022729"/>
    </source>
</evidence>
<feature type="compositionally biased region" description="Low complexity" evidence="6">
    <location>
        <begin position="49"/>
        <end position="67"/>
    </location>
</feature>
<keyword evidence="4" id="KW-0564">Palmitate</keyword>
<evidence type="ECO:0000256" key="6">
    <source>
        <dbReference type="SAM" id="MobiDB-lite"/>
    </source>
</evidence>
<keyword evidence="1" id="KW-1003">Cell membrane</keyword>
<evidence type="ECO:0000313" key="8">
    <source>
        <dbReference type="EMBL" id="SOY31950.1"/>
    </source>
</evidence>
<keyword evidence="5" id="KW-0449">Lipoprotein</keyword>
<dbReference type="RefSeq" id="WP_103241926.1">
    <property type="nucleotide sequence ID" value="NZ_CANRXC010000033.1"/>
</dbReference>